<name>A0A9E7RU51_METWO</name>
<feature type="coiled-coil region" evidence="1">
    <location>
        <begin position="51"/>
        <end position="78"/>
    </location>
</feature>
<dbReference type="GeneID" id="75107230"/>
<dbReference type="RefSeq" id="WP_015971185.1">
    <property type="nucleotide sequence ID" value="NZ_CP104550.1"/>
</dbReference>
<sequence length="173" mass="19914">MKETPTQRKAFEYYYSLGDKRNLKKVAEKFGYSYDTIRGWSSKLRWRERIYQYEKKQLQEIRRAREELSEESKEYYADLWSKYLKACSLTLEGYIESIENGGEGLTLQTSKDLHNLGLAIALGLGDPTEIHEHRESGGELEDLLEDLVSATKNLKDEGMDEGLDDEEAEGEGG</sequence>
<dbReference type="AlphaFoldDB" id="A0A9E7RU51"/>
<dbReference type="EMBL" id="CP104550">
    <property type="protein sequence ID" value="UXH31517.1"/>
    <property type="molecule type" value="Genomic_DNA"/>
</dbReference>
<proteinExistence type="predicted"/>
<evidence type="ECO:0000256" key="1">
    <source>
        <dbReference type="SAM" id="Coils"/>
    </source>
</evidence>
<feature type="region of interest" description="Disordered" evidence="2">
    <location>
        <begin position="153"/>
        <end position="173"/>
    </location>
</feature>
<keyword evidence="1" id="KW-0175">Coiled coil</keyword>
<evidence type="ECO:0000256" key="2">
    <source>
        <dbReference type="SAM" id="MobiDB-lite"/>
    </source>
</evidence>
<protein>
    <recommendedName>
        <fullName evidence="4">Terminase small subunit</fullName>
    </recommendedName>
</protein>
<gene>
    <name evidence="3" type="ORF">N5910_08220</name>
</gene>
<dbReference type="Proteomes" id="UP001065373">
    <property type="component" value="Chromosome"/>
</dbReference>
<evidence type="ECO:0008006" key="4">
    <source>
        <dbReference type="Google" id="ProtNLM"/>
    </source>
</evidence>
<reference evidence="3" key="1">
    <citation type="submission" date="2022-09" db="EMBL/GenBank/DDBJ databases">
        <title>Characterization of three MwoI isoschizomers from sequenced genome and metagenomes.</title>
        <authorList>
            <person name="Fomenkov A."/>
            <person name="Xu S.Y."/>
            <person name="Roberts R.J."/>
        </authorList>
    </citation>
    <scope>NUCLEOTIDE SEQUENCE</scope>
    <source>
        <strain evidence="3">DSM 2970</strain>
    </source>
</reference>
<accession>A0A9E7RU51</accession>
<feature type="compositionally biased region" description="Acidic residues" evidence="2">
    <location>
        <begin position="158"/>
        <end position="173"/>
    </location>
</feature>
<evidence type="ECO:0000313" key="3">
    <source>
        <dbReference type="EMBL" id="UXH31517.1"/>
    </source>
</evidence>
<organism evidence="3">
    <name type="scientific">Methanothermobacter wolfeii</name>
    <name type="common">Methanobacterium wolfei</name>
    <dbReference type="NCBI Taxonomy" id="145261"/>
    <lineage>
        <taxon>Archaea</taxon>
        <taxon>Methanobacteriati</taxon>
        <taxon>Methanobacteriota</taxon>
        <taxon>Methanomada group</taxon>
        <taxon>Methanobacteria</taxon>
        <taxon>Methanobacteriales</taxon>
        <taxon>Methanobacteriaceae</taxon>
        <taxon>Methanothermobacter</taxon>
    </lineage>
</organism>